<feature type="compositionally biased region" description="Gly residues" evidence="1">
    <location>
        <begin position="82"/>
        <end position="91"/>
    </location>
</feature>
<organism evidence="2 3">
    <name type="scientific">Streptomyces canus</name>
    <dbReference type="NCBI Taxonomy" id="58343"/>
    <lineage>
        <taxon>Bacteria</taxon>
        <taxon>Bacillati</taxon>
        <taxon>Actinomycetota</taxon>
        <taxon>Actinomycetes</taxon>
        <taxon>Kitasatosporales</taxon>
        <taxon>Streptomycetaceae</taxon>
        <taxon>Streptomyces</taxon>
        <taxon>Streptomyces aurantiacus group</taxon>
    </lineage>
</organism>
<evidence type="ECO:0000256" key="1">
    <source>
        <dbReference type="SAM" id="MobiDB-lite"/>
    </source>
</evidence>
<reference evidence="2" key="1">
    <citation type="submission" date="2023-07" db="EMBL/GenBank/DDBJ databases">
        <title>Comparative genomics of wheat-associated soil bacteria to identify genetic determinants of phenazine resistance.</title>
        <authorList>
            <person name="Mouncey N."/>
        </authorList>
    </citation>
    <scope>NUCLEOTIDE SEQUENCE</scope>
    <source>
        <strain evidence="2">V4I22</strain>
    </source>
</reference>
<dbReference type="Proteomes" id="UP001234216">
    <property type="component" value="Unassembled WGS sequence"/>
</dbReference>
<accession>A0AAW8FPM1</accession>
<evidence type="ECO:0000313" key="3">
    <source>
        <dbReference type="Proteomes" id="UP001234216"/>
    </source>
</evidence>
<dbReference type="EMBL" id="JAUSZV010000005">
    <property type="protein sequence ID" value="MDQ0912062.1"/>
    <property type="molecule type" value="Genomic_DNA"/>
</dbReference>
<feature type="region of interest" description="Disordered" evidence="1">
    <location>
        <begin position="1"/>
        <end position="24"/>
    </location>
</feature>
<sequence length="91" mass="8871">MSGSYVQDDGVGQQLPGRGHRRGAVAGRADLPALVAQGAGEDLGEVRVVVDDEDPQRGAVGAGEGGAAGACGVHDLSRITPGRGGGGPGKL</sequence>
<feature type="region of interest" description="Disordered" evidence="1">
    <location>
        <begin position="55"/>
        <end position="91"/>
    </location>
</feature>
<gene>
    <name evidence="2" type="ORF">QFZ22_008047</name>
</gene>
<feature type="compositionally biased region" description="Gly residues" evidence="1">
    <location>
        <begin position="60"/>
        <end position="69"/>
    </location>
</feature>
<name>A0AAW8FPM1_9ACTN</name>
<proteinExistence type="predicted"/>
<comment type="caution">
    <text evidence="2">The sequence shown here is derived from an EMBL/GenBank/DDBJ whole genome shotgun (WGS) entry which is preliminary data.</text>
</comment>
<evidence type="ECO:0000313" key="2">
    <source>
        <dbReference type="EMBL" id="MDQ0912062.1"/>
    </source>
</evidence>
<protein>
    <submittedName>
        <fullName evidence="2">Uncharacterized protein</fullName>
    </submittedName>
</protein>
<dbReference type="AlphaFoldDB" id="A0AAW8FPM1"/>